<dbReference type="Proteomes" id="UP000235965">
    <property type="component" value="Unassembled WGS sequence"/>
</dbReference>
<dbReference type="InterPro" id="IPR035914">
    <property type="entry name" value="Sperma_CUB_dom_sf"/>
</dbReference>
<reference evidence="4 5" key="1">
    <citation type="submission" date="2017-12" db="EMBL/GenBank/DDBJ databases">
        <title>Hemimetabolous genomes reveal molecular basis of termite eusociality.</title>
        <authorList>
            <person name="Harrison M.C."/>
            <person name="Jongepier E."/>
            <person name="Robertson H.M."/>
            <person name="Arning N."/>
            <person name="Bitard-Feildel T."/>
            <person name="Chao H."/>
            <person name="Childers C.P."/>
            <person name="Dinh H."/>
            <person name="Doddapaneni H."/>
            <person name="Dugan S."/>
            <person name="Gowin J."/>
            <person name="Greiner C."/>
            <person name="Han Y."/>
            <person name="Hu H."/>
            <person name="Hughes D.S.T."/>
            <person name="Huylmans A.-K."/>
            <person name="Kemena C."/>
            <person name="Kremer L.P.M."/>
            <person name="Lee S.L."/>
            <person name="Lopez-Ezquerra A."/>
            <person name="Mallet L."/>
            <person name="Monroy-Kuhn J.M."/>
            <person name="Moser A."/>
            <person name="Murali S.C."/>
            <person name="Muzny D.M."/>
            <person name="Otani S."/>
            <person name="Piulachs M.-D."/>
            <person name="Poelchau M."/>
            <person name="Qu J."/>
            <person name="Schaub F."/>
            <person name="Wada-Katsumata A."/>
            <person name="Worley K.C."/>
            <person name="Xie Q."/>
            <person name="Ylla G."/>
            <person name="Poulsen M."/>
            <person name="Gibbs R.A."/>
            <person name="Schal C."/>
            <person name="Richards S."/>
            <person name="Belles X."/>
            <person name="Korb J."/>
            <person name="Bornberg-Bauer E."/>
        </authorList>
    </citation>
    <scope>NUCLEOTIDE SEQUENCE [LARGE SCALE GENOMIC DNA]</scope>
    <source>
        <tissue evidence="4">Whole body</tissue>
    </source>
</reference>
<comment type="caution">
    <text evidence="2">Lacks conserved residue(s) required for the propagation of feature annotation.</text>
</comment>
<evidence type="ECO:0000313" key="4">
    <source>
        <dbReference type="EMBL" id="PNF20538.1"/>
    </source>
</evidence>
<evidence type="ECO:0000256" key="2">
    <source>
        <dbReference type="PROSITE-ProRule" id="PRU00059"/>
    </source>
</evidence>
<dbReference type="STRING" id="105785.A0A2J7PW24"/>
<dbReference type="EMBL" id="NEVH01020938">
    <property type="protein sequence ID" value="PNF20538.1"/>
    <property type="molecule type" value="Genomic_DNA"/>
</dbReference>
<dbReference type="PROSITE" id="PS01180">
    <property type="entry name" value="CUB"/>
    <property type="match status" value="1"/>
</dbReference>
<dbReference type="InterPro" id="IPR000859">
    <property type="entry name" value="CUB_dom"/>
</dbReference>
<comment type="caution">
    <text evidence="4">The sequence shown here is derived from an EMBL/GenBank/DDBJ whole genome shotgun (WGS) entry which is preliminary data.</text>
</comment>
<dbReference type="Pfam" id="PF26080">
    <property type="entry name" value="CUB_animal"/>
    <property type="match status" value="1"/>
</dbReference>
<gene>
    <name evidence="4" type="ORF">B7P43_G05245</name>
</gene>
<dbReference type="Gene3D" id="2.60.120.290">
    <property type="entry name" value="Spermadhesin, CUB domain"/>
    <property type="match status" value="1"/>
</dbReference>
<evidence type="ECO:0000256" key="1">
    <source>
        <dbReference type="ARBA" id="ARBA00023157"/>
    </source>
</evidence>
<evidence type="ECO:0000259" key="3">
    <source>
        <dbReference type="PROSITE" id="PS01180"/>
    </source>
</evidence>
<feature type="non-terminal residue" evidence="4">
    <location>
        <position position="1"/>
    </location>
</feature>
<dbReference type="PANTHER" id="PTHR33236">
    <property type="entry name" value="INTRAFLAGELLAR TRANSPORT PROTEIN 122 FAMILY PROTEIN-RELATED"/>
    <property type="match status" value="1"/>
</dbReference>
<keyword evidence="5" id="KW-1185">Reference proteome</keyword>
<dbReference type="OrthoDB" id="6337346at2759"/>
<feature type="domain" description="CUB" evidence="3">
    <location>
        <begin position="55"/>
        <end position="173"/>
    </location>
</feature>
<dbReference type="InterPro" id="IPR058698">
    <property type="entry name" value="CUB_metazoa"/>
</dbReference>
<dbReference type="SUPFAM" id="SSF49854">
    <property type="entry name" value="Spermadhesin, CUB domain"/>
    <property type="match status" value="1"/>
</dbReference>
<keyword evidence="1" id="KW-1015">Disulfide bond</keyword>
<proteinExistence type="predicted"/>
<name>A0A2J7PW24_9NEOP</name>
<sequence>FPFFSVIRFKNVQCSGTNGQFGTCFSRKACSDAGGVASGSCARNWGTCCIIQKSCGASTHVNCTYFTNPNFPGAYTGSGRCNIAVYKCNSNICQLRIDLLDFSVSEPDANGFCINDYLEIAGGATSVPRICGENTNEHVYVDFLTDNTPIQVSVRVDPSVSVNRMWNIKLTQIECTSTERAPTGCLMYYRDLEGSVKSFNYGPSGRGTDMYGTRQLANTNYGVCVRMAQGYCSIQWQQNPSDPYSFTVSGDTDGIDPTLLGTAAVAESGAVCTTDFIVIPNPSQNSMSLNTDRFCGNALVPTTSKYYVLTSQLMR</sequence>
<protein>
    <recommendedName>
        <fullName evidence="3">CUB domain-containing protein</fullName>
    </recommendedName>
</protein>
<evidence type="ECO:0000313" key="5">
    <source>
        <dbReference type="Proteomes" id="UP000235965"/>
    </source>
</evidence>
<accession>A0A2J7PW24</accession>
<dbReference type="AlphaFoldDB" id="A0A2J7PW24"/>
<dbReference type="Pfam" id="PF00431">
    <property type="entry name" value="CUB"/>
    <property type="match status" value="1"/>
</dbReference>
<dbReference type="InParanoid" id="A0A2J7PW24"/>
<dbReference type="PANTHER" id="PTHR33236:SF5">
    <property type="entry name" value="CUB DOMAIN-CONTAINING PROTEIN"/>
    <property type="match status" value="1"/>
</dbReference>
<organism evidence="4 5">
    <name type="scientific">Cryptotermes secundus</name>
    <dbReference type="NCBI Taxonomy" id="105785"/>
    <lineage>
        <taxon>Eukaryota</taxon>
        <taxon>Metazoa</taxon>
        <taxon>Ecdysozoa</taxon>
        <taxon>Arthropoda</taxon>
        <taxon>Hexapoda</taxon>
        <taxon>Insecta</taxon>
        <taxon>Pterygota</taxon>
        <taxon>Neoptera</taxon>
        <taxon>Polyneoptera</taxon>
        <taxon>Dictyoptera</taxon>
        <taxon>Blattodea</taxon>
        <taxon>Blattoidea</taxon>
        <taxon>Termitoidae</taxon>
        <taxon>Kalotermitidae</taxon>
        <taxon>Cryptotermitinae</taxon>
        <taxon>Cryptotermes</taxon>
    </lineage>
</organism>